<dbReference type="SUPFAM" id="SSF56349">
    <property type="entry name" value="DNA breaking-rejoining enzymes"/>
    <property type="match status" value="1"/>
</dbReference>
<proteinExistence type="inferred from homology"/>
<dbReference type="Gene3D" id="1.10.443.10">
    <property type="entry name" value="Intergrase catalytic core"/>
    <property type="match status" value="1"/>
</dbReference>
<dbReference type="GO" id="GO:0003677">
    <property type="term" value="F:DNA binding"/>
    <property type="evidence" value="ECO:0007669"/>
    <property type="project" value="InterPro"/>
</dbReference>
<reference evidence="3" key="1">
    <citation type="submission" date="2017-06" db="EMBL/GenBank/DDBJ databases">
        <title>Novel phages from South African skin metaviromes.</title>
        <authorList>
            <person name="van Zyl L.J."/>
            <person name="Abrahams Y."/>
            <person name="Stander E.A."/>
            <person name="Kirby B.M."/>
            <person name="Clavaud C."/>
            <person name="Farcet C."/>
            <person name="Breton L."/>
            <person name="Trindade M.I."/>
        </authorList>
    </citation>
    <scope>NUCLEOTIDE SEQUENCE</scope>
</reference>
<organism evidence="3">
    <name type="scientific">uncultured Caudovirales phage</name>
    <dbReference type="NCBI Taxonomy" id="2100421"/>
    <lineage>
        <taxon>Viruses</taxon>
        <taxon>Duplodnaviria</taxon>
        <taxon>Heunggongvirae</taxon>
        <taxon>Uroviricota</taxon>
        <taxon>Caudoviricetes</taxon>
        <taxon>Peduoviridae</taxon>
        <taxon>Maltschvirus</taxon>
        <taxon>Maltschvirus maltsch</taxon>
    </lineage>
</organism>
<evidence type="ECO:0000313" key="3">
    <source>
        <dbReference type="EMBL" id="ASN68742.1"/>
    </source>
</evidence>
<dbReference type="InterPro" id="IPR013762">
    <property type="entry name" value="Integrase-like_cat_sf"/>
</dbReference>
<evidence type="ECO:0000256" key="1">
    <source>
        <dbReference type="ARBA" id="ARBA00008857"/>
    </source>
</evidence>
<dbReference type="GO" id="GO:0015074">
    <property type="term" value="P:DNA integration"/>
    <property type="evidence" value="ECO:0007669"/>
    <property type="project" value="InterPro"/>
</dbReference>
<keyword evidence="2" id="KW-0233">DNA recombination</keyword>
<comment type="similarity">
    <text evidence="1">Belongs to the 'phage' integrase family.</text>
</comment>
<sequence length="652" mass="73275">MQFAKFFLTEYLDSEQTPWSASAEDYVYPSDYFVVATQADGTPVEFWENTWPIQGRERGISQRKVVYLGYEGEHTETNWGTNLKQSKSILLALDRHAYKSPGTPLGVDSMNRYNLVLQKARKYCYQNNISVFQALSSIEHVKGIHKLCLEQAKSNAAALEDLLPKISMLPFRYLGFKPAVAKFQAPPLSKNTKNDQTLVIPTAIYVELLVEYKKKIANYMEHRGQLQQLAVLISWNNDHGTAPSEDHKESFVKALAHCDLANYADANNITDKKELLGHFGVINYCSAMLIYSFTGMRRSELYSLRLSALRQDIKNGVVISRSLHGFTTKLHKRRKHVDWYSSSDVELPFAAASHVCKTILACNGMFPDDQYVFISTAYFPFSNTVLDAATINSDEPVAGNYEPSRFQRRLTTPTINSADMVELKNVDPLRIWNATSEVNIGNAWPLSIHQLRRSTAIYAIRSGIVTLPALKSMLKHISIVMTKYYSRGSIYAPDILKAFSGKKDSMVALFQESERHVASWQYTNEVIMSEEALYGAHGVWAQIHGKKALLKLNYAERFDETLKRVNKGQLSYRATPLGGCTSNSICTKRITVDLLGCDGCASAVVIKPKLLKLIALQNVTVEACNQGSMEHTAELQTQYELSSFATRLGIQA</sequence>
<accession>A0A2H4J185</accession>
<dbReference type="EMBL" id="MF417880">
    <property type="protein sequence ID" value="ASN68742.1"/>
    <property type="molecule type" value="Genomic_DNA"/>
</dbReference>
<gene>
    <name evidence="3" type="ORF">9F5_55</name>
</gene>
<evidence type="ECO:0008006" key="4">
    <source>
        <dbReference type="Google" id="ProtNLM"/>
    </source>
</evidence>
<name>A0A2H4J185_9CAUD</name>
<dbReference type="InterPro" id="IPR011010">
    <property type="entry name" value="DNA_brk_join_enz"/>
</dbReference>
<protein>
    <recommendedName>
        <fullName evidence="4">Integrase</fullName>
    </recommendedName>
</protein>
<dbReference type="GO" id="GO:0006310">
    <property type="term" value="P:DNA recombination"/>
    <property type="evidence" value="ECO:0007669"/>
    <property type="project" value="UniProtKB-KW"/>
</dbReference>
<evidence type="ECO:0000256" key="2">
    <source>
        <dbReference type="ARBA" id="ARBA00023172"/>
    </source>
</evidence>